<dbReference type="InterPro" id="IPR004360">
    <property type="entry name" value="Glyas_Fos-R_dOase_dom"/>
</dbReference>
<evidence type="ECO:0000313" key="3">
    <source>
        <dbReference type="Proteomes" id="UP000613840"/>
    </source>
</evidence>
<organism evidence="2 3">
    <name type="scientific">Microlunatus endophyticus</name>
    <dbReference type="NCBI Taxonomy" id="1716077"/>
    <lineage>
        <taxon>Bacteria</taxon>
        <taxon>Bacillati</taxon>
        <taxon>Actinomycetota</taxon>
        <taxon>Actinomycetes</taxon>
        <taxon>Propionibacteriales</taxon>
        <taxon>Propionibacteriaceae</taxon>
        <taxon>Microlunatus</taxon>
    </lineage>
</organism>
<proteinExistence type="predicted"/>
<dbReference type="Gene3D" id="3.10.180.10">
    <property type="entry name" value="2,3-Dihydroxybiphenyl 1,2-Dioxygenase, domain 1"/>
    <property type="match status" value="1"/>
</dbReference>
<dbReference type="RefSeq" id="WP_188897831.1">
    <property type="nucleotide sequence ID" value="NZ_BMMZ01000015.1"/>
</dbReference>
<feature type="domain" description="VOC" evidence="1">
    <location>
        <begin position="4"/>
        <end position="119"/>
    </location>
</feature>
<dbReference type="Pfam" id="PF00903">
    <property type="entry name" value="Glyoxalase"/>
    <property type="match status" value="1"/>
</dbReference>
<dbReference type="InterPro" id="IPR029068">
    <property type="entry name" value="Glyas_Bleomycin-R_OHBP_Dase"/>
</dbReference>
<dbReference type="SUPFAM" id="SSF54593">
    <property type="entry name" value="Glyoxalase/Bleomycin resistance protein/Dihydroxybiphenyl dioxygenase"/>
    <property type="match status" value="1"/>
</dbReference>
<dbReference type="Proteomes" id="UP000613840">
    <property type="component" value="Unassembled WGS sequence"/>
</dbReference>
<sequence>MITGIDHVQIAIPRGQEELARTFYGDLLGMSEIAKPAALRRRGGCWFRSGAAFLHLGVEEPFTAAAKAHPAFLVDDLDGLQSRLVEAGHECVRSDGEIEGVLRFHTYDVFGNRVEFQQLCELG</sequence>
<dbReference type="EMBL" id="BMMZ01000015">
    <property type="protein sequence ID" value="GGL80668.1"/>
    <property type="molecule type" value="Genomic_DNA"/>
</dbReference>
<dbReference type="PANTHER" id="PTHR39175:SF1">
    <property type="entry name" value="FAMILY PROTEIN, PUTATIVE (AFU_ORTHOLOGUE AFUA_3G15060)-RELATED"/>
    <property type="match status" value="1"/>
</dbReference>
<dbReference type="AlphaFoldDB" id="A0A917SHW6"/>
<dbReference type="PROSITE" id="PS51819">
    <property type="entry name" value="VOC"/>
    <property type="match status" value="1"/>
</dbReference>
<keyword evidence="3" id="KW-1185">Reference proteome</keyword>
<reference evidence="2" key="1">
    <citation type="journal article" date="2014" name="Int. J. Syst. Evol. Microbiol.">
        <title>Complete genome sequence of Corynebacterium casei LMG S-19264T (=DSM 44701T), isolated from a smear-ripened cheese.</title>
        <authorList>
            <consortium name="US DOE Joint Genome Institute (JGI-PGF)"/>
            <person name="Walter F."/>
            <person name="Albersmeier A."/>
            <person name="Kalinowski J."/>
            <person name="Ruckert C."/>
        </authorList>
    </citation>
    <scope>NUCLEOTIDE SEQUENCE</scope>
    <source>
        <strain evidence="2">CGMCC 4.7306</strain>
    </source>
</reference>
<reference evidence="2" key="2">
    <citation type="submission" date="2020-09" db="EMBL/GenBank/DDBJ databases">
        <authorList>
            <person name="Sun Q."/>
            <person name="Zhou Y."/>
        </authorList>
    </citation>
    <scope>NUCLEOTIDE SEQUENCE</scope>
    <source>
        <strain evidence="2">CGMCC 4.7306</strain>
    </source>
</reference>
<protein>
    <submittedName>
        <fullName evidence="2">Glyoxalase</fullName>
    </submittedName>
</protein>
<gene>
    <name evidence="2" type="ORF">GCM10011575_43750</name>
</gene>
<comment type="caution">
    <text evidence="2">The sequence shown here is derived from an EMBL/GenBank/DDBJ whole genome shotgun (WGS) entry which is preliminary data.</text>
</comment>
<evidence type="ECO:0000313" key="2">
    <source>
        <dbReference type="EMBL" id="GGL80668.1"/>
    </source>
</evidence>
<dbReference type="InterPro" id="IPR037523">
    <property type="entry name" value="VOC_core"/>
</dbReference>
<evidence type="ECO:0000259" key="1">
    <source>
        <dbReference type="PROSITE" id="PS51819"/>
    </source>
</evidence>
<dbReference type="PANTHER" id="PTHR39175">
    <property type="entry name" value="FAMILY PROTEIN, PUTATIVE (AFU_ORTHOLOGUE AFUA_3G15060)-RELATED"/>
    <property type="match status" value="1"/>
</dbReference>
<accession>A0A917SHW6</accession>
<name>A0A917SHW6_9ACTN</name>